<dbReference type="EMBL" id="AP019531">
    <property type="protein sequence ID" value="BBI91831.1"/>
    <property type="molecule type" value="Genomic_DNA"/>
</dbReference>
<feature type="region of interest" description="Disordered" evidence="1">
    <location>
        <begin position="69"/>
        <end position="98"/>
    </location>
</feature>
<accession>A0A455VRY7</accession>
<dbReference type="Gene3D" id="2.30.300.10">
    <property type="entry name" value="Baseplate protein-like domain - beta roll fold"/>
    <property type="match status" value="1"/>
</dbReference>
<dbReference type="SUPFAM" id="SSF69279">
    <property type="entry name" value="Phage tail proteins"/>
    <property type="match status" value="1"/>
</dbReference>
<dbReference type="InterPro" id="IPR053982">
    <property type="entry name" value="Gp44/GpP-like_C"/>
</dbReference>
<evidence type="ECO:0000313" key="3">
    <source>
        <dbReference type="EMBL" id="BBI91831.1"/>
    </source>
</evidence>
<sequence>MIGTVGNDRATTALVWGENILTCYTEQSIRERFSEYQVAGQRAGDDVDHGEATLTALRARARDSQITRYRPQHIQQSGNATGASCRARSQFEAQQRAARTDETTYTVQGWRQGDGSLWKPNQRVIVFDPVLGFNSRELVISEVVYTQDEGGTLCELRVAPEAAYIPPLEVLKEKAKDDIGEL</sequence>
<protein>
    <submittedName>
        <fullName evidence="3">Mu-like phage P protein</fullName>
    </submittedName>
</protein>
<evidence type="ECO:0000256" key="1">
    <source>
        <dbReference type="SAM" id="MobiDB-lite"/>
    </source>
</evidence>
<name>A0A455VRY7_9GAMM</name>
<feature type="compositionally biased region" description="Polar residues" evidence="1">
    <location>
        <begin position="73"/>
        <end position="82"/>
    </location>
</feature>
<reference evidence="3 4" key="1">
    <citation type="submission" date="2019-03" db="EMBL/GenBank/DDBJ databases">
        <title>The genome sequence of Candidatus Serratia symbiotica strain IS.</title>
        <authorList>
            <person name="Nikoh N."/>
            <person name="Koga R."/>
            <person name="Oshima K."/>
            <person name="Hattori M."/>
            <person name="Fukatsu T."/>
        </authorList>
    </citation>
    <scope>NUCLEOTIDE SEQUENCE [LARGE SCALE GENOMIC DNA]</scope>
    <source>
        <strain evidence="3 4">IS</strain>
    </source>
</reference>
<dbReference type="Proteomes" id="UP000324392">
    <property type="component" value="Chromosome"/>
</dbReference>
<feature type="domain" description="Baseplate hub protein gp44/GpP-like C-terminal" evidence="2">
    <location>
        <begin position="82"/>
        <end position="165"/>
    </location>
</feature>
<organism evidence="3 4">
    <name type="scientific">Serratia symbiotica</name>
    <dbReference type="NCBI Taxonomy" id="138074"/>
    <lineage>
        <taxon>Bacteria</taxon>
        <taxon>Pseudomonadati</taxon>
        <taxon>Pseudomonadota</taxon>
        <taxon>Gammaproteobacteria</taxon>
        <taxon>Enterobacterales</taxon>
        <taxon>Yersiniaceae</taxon>
        <taxon>Serratia</taxon>
    </lineage>
</organism>
<evidence type="ECO:0000259" key="2">
    <source>
        <dbReference type="Pfam" id="PF21929"/>
    </source>
</evidence>
<proteinExistence type="predicted"/>
<evidence type="ECO:0000313" key="4">
    <source>
        <dbReference type="Proteomes" id="UP000324392"/>
    </source>
</evidence>
<gene>
    <name evidence="3" type="ORF">SSYIS1_12410</name>
</gene>
<dbReference type="AlphaFoldDB" id="A0A455VRY7"/>
<dbReference type="Pfam" id="PF21929">
    <property type="entry name" value="GpP_4th"/>
    <property type="match status" value="1"/>
</dbReference>